<sequence length="131" mass="15245">YLSSFINHYSYFHFNKIKIDSEFPSAKTLLTNKNNIDLDTITLCLKDYFEAFNETLKIIYIIKILPISTASNERFFSSLERVKTYLRTTIGNNRLNDLIVIAVEKEEASSNDLQEAVNAFAHIKTRRYPLI</sequence>
<evidence type="ECO:0000313" key="2">
    <source>
        <dbReference type="EMBL" id="KAF0718024.1"/>
    </source>
</evidence>
<evidence type="ECO:0000259" key="1">
    <source>
        <dbReference type="Pfam" id="PF05699"/>
    </source>
</evidence>
<organism evidence="2 3">
    <name type="scientific">Aphis craccivora</name>
    <name type="common">Cowpea aphid</name>
    <dbReference type="NCBI Taxonomy" id="307492"/>
    <lineage>
        <taxon>Eukaryota</taxon>
        <taxon>Metazoa</taxon>
        <taxon>Ecdysozoa</taxon>
        <taxon>Arthropoda</taxon>
        <taxon>Hexapoda</taxon>
        <taxon>Insecta</taxon>
        <taxon>Pterygota</taxon>
        <taxon>Neoptera</taxon>
        <taxon>Paraneoptera</taxon>
        <taxon>Hemiptera</taxon>
        <taxon>Sternorrhyncha</taxon>
        <taxon>Aphidomorpha</taxon>
        <taxon>Aphidoidea</taxon>
        <taxon>Aphididae</taxon>
        <taxon>Aphidini</taxon>
        <taxon>Aphis</taxon>
        <taxon>Aphis</taxon>
    </lineage>
</organism>
<protein>
    <submittedName>
        <fullName evidence="2">Zinc finger MYM-type protein 1-like</fullName>
    </submittedName>
</protein>
<name>A0A6G0W112_APHCR</name>
<dbReference type="AlphaFoldDB" id="A0A6G0W112"/>
<proteinExistence type="predicted"/>
<dbReference type="Proteomes" id="UP000478052">
    <property type="component" value="Unassembled WGS sequence"/>
</dbReference>
<feature type="non-terminal residue" evidence="2">
    <location>
        <position position="1"/>
    </location>
</feature>
<feature type="domain" description="HAT C-terminal dimerisation" evidence="1">
    <location>
        <begin position="51"/>
        <end position="105"/>
    </location>
</feature>
<keyword evidence="3" id="KW-1185">Reference proteome</keyword>
<reference evidence="2 3" key="1">
    <citation type="submission" date="2019-08" db="EMBL/GenBank/DDBJ databases">
        <title>Whole genome of Aphis craccivora.</title>
        <authorList>
            <person name="Voronova N.V."/>
            <person name="Shulinski R.S."/>
            <person name="Bandarenka Y.V."/>
            <person name="Zhorov D.G."/>
            <person name="Warner D."/>
        </authorList>
    </citation>
    <scope>NUCLEOTIDE SEQUENCE [LARGE SCALE GENOMIC DNA]</scope>
    <source>
        <strain evidence="2">180601</strain>
        <tissue evidence="2">Whole Body</tissue>
    </source>
</reference>
<dbReference type="PANTHER" id="PTHR46880">
    <property type="entry name" value="RAS-ASSOCIATING DOMAIN-CONTAINING PROTEIN"/>
    <property type="match status" value="1"/>
</dbReference>
<dbReference type="InterPro" id="IPR008906">
    <property type="entry name" value="HATC_C_dom"/>
</dbReference>
<dbReference type="OrthoDB" id="6611240at2759"/>
<evidence type="ECO:0000313" key="3">
    <source>
        <dbReference type="Proteomes" id="UP000478052"/>
    </source>
</evidence>
<dbReference type="GO" id="GO:0046983">
    <property type="term" value="F:protein dimerization activity"/>
    <property type="evidence" value="ECO:0007669"/>
    <property type="project" value="InterPro"/>
</dbReference>
<comment type="caution">
    <text evidence="2">The sequence shown here is derived from an EMBL/GenBank/DDBJ whole genome shotgun (WGS) entry which is preliminary data.</text>
</comment>
<gene>
    <name evidence="2" type="ORF">FWK35_00038018</name>
</gene>
<dbReference type="PANTHER" id="PTHR46880:SF5">
    <property type="entry name" value="DUF4371 DOMAIN-CONTAINING PROTEIN"/>
    <property type="match status" value="1"/>
</dbReference>
<accession>A0A6G0W112</accession>
<dbReference type="Pfam" id="PF05699">
    <property type="entry name" value="Dimer_Tnp_hAT"/>
    <property type="match status" value="1"/>
</dbReference>
<dbReference type="EMBL" id="VUJU01009729">
    <property type="protein sequence ID" value="KAF0718024.1"/>
    <property type="molecule type" value="Genomic_DNA"/>
</dbReference>